<dbReference type="PANTHER" id="PTHR34696:SF1">
    <property type="entry name" value="PHOSPHORIBOSYLFORMYLGLYCINAMIDINE SYNTHASE SUBUNIT PURS"/>
    <property type="match status" value="1"/>
</dbReference>
<sequence length="81" mass="9337">MKKVRVIVRLRQGVLDPQGKTAEHALHSLGFEEVRDVRIGKYIELELDETLEADKLHEHVKEMCDKLLANPVIEDYEIVEG</sequence>
<dbReference type="InterPro" id="IPR003850">
    <property type="entry name" value="PurS"/>
</dbReference>
<evidence type="ECO:0000256" key="3">
    <source>
        <dbReference type="ARBA" id="ARBA00022741"/>
    </source>
</evidence>
<keyword evidence="2 6" id="KW-0436">Ligase</keyword>
<evidence type="ECO:0000256" key="6">
    <source>
        <dbReference type="HAMAP-Rule" id="MF_01926"/>
    </source>
</evidence>
<reference evidence="7" key="1">
    <citation type="submission" date="2021-03" db="EMBL/GenBank/DDBJ databases">
        <title>Acanthopleuribacteraceae sp. M133.</title>
        <authorList>
            <person name="Wang G."/>
        </authorList>
    </citation>
    <scope>NUCLEOTIDE SEQUENCE</scope>
    <source>
        <strain evidence="7">M133</strain>
    </source>
</reference>
<dbReference type="KEGG" id="scor:J3U87_11670"/>
<dbReference type="Gene3D" id="3.30.1280.10">
    <property type="entry name" value="Phosphoribosylformylglycinamidine synthase subunit PurS"/>
    <property type="match status" value="1"/>
</dbReference>
<dbReference type="NCBIfam" id="TIGR00302">
    <property type="entry name" value="phosphoribosylformylglycinamidine synthase subunit PurS"/>
    <property type="match status" value="1"/>
</dbReference>
<comment type="similarity">
    <text evidence="6">Belongs to the PurS family.</text>
</comment>
<keyword evidence="1 6" id="KW-0963">Cytoplasm</keyword>
<comment type="catalytic activity">
    <reaction evidence="6">
        <text>N(2)-formyl-N(1)-(5-phospho-beta-D-ribosyl)glycinamide + L-glutamine + ATP + H2O = 2-formamido-N(1)-(5-O-phospho-beta-D-ribosyl)acetamidine + L-glutamate + ADP + phosphate + H(+)</text>
        <dbReference type="Rhea" id="RHEA:17129"/>
        <dbReference type="ChEBI" id="CHEBI:15377"/>
        <dbReference type="ChEBI" id="CHEBI:15378"/>
        <dbReference type="ChEBI" id="CHEBI:29985"/>
        <dbReference type="ChEBI" id="CHEBI:30616"/>
        <dbReference type="ChEBI" id="CHEBI:43474"/>
        <dbReference type="ChEBI" id="CHEBI:58359"/>
        <dbReference type="ChEBI" id="CHEBI:147286"/>
        <dbReference type="ChEBI" id="CHEBI:147287"/>
        <dbReference type="ChEBI" id="CHEBI:456216"/>
        <dbReference type="EC" id="6.3.5.3"/>
    </reaction>
</comment>
<keyword evidence="5 6" id="KW-0067">ATP-binding</keyword>
<evidence type="ECO:0000256" key="4">
    <source>
        <dbReference type="ARBA" id="ARBA00022755"/>
    </source>
</evidence>
<comment type="pathway">
    <text evidence="6">Purine metabolism; IMP biosynthesis via de novo pathway; 5-amino-1-(5-phospho-D-ribosyl)imidazole from N(2)-formyl-N(1)-(5-phospho-D-ribosyl)glycinamide: step 1/2.</text>
</comment>
<keyword evidence="8" id="KW-1185">Reference proteome</keyword>
<dbReference type="EMBL" id="CP071793">
    <property type="protein sequence ID" value="QTD53110.1"/>
    <property type="molecule type" value="Genomic_DNA"/>
</dbReference>
<dbReference type="GO" id="GO:0005524">
    <property type="term" value="F:ATP binding"/>
    <property type="evidence" value="ECO:0007669"/>
    <property type="project" value="UniProtKB-UniRule"/>
</dbReference>
<evidence type="ECO:0000313" key="8">
    <source>
        <dbReference type="Proteomes" id="UP000663929"/>
    </source>
</evidence>
<dbReference type="UniPathway" id="UPA00074">
    <property type="reaction ID" value="UER00128"/>
</dbReference>
<comment type="function">
    <text evidence="6">Part of the phosphoribosylformylglycinamidine synthase complex involved in the purines biosynthetic pathway. Catalyzes the ATP-dependent conversion of formylglycinamide ribonucleotide (FGAR) and glutamine to yield formylglycinamidine ribonucleotide (FGAM) and glutamate. The FGAM synthase complex is composed of three subunits. PurQ produces an ammonia molecule by converting glutamine to glutamate. PurL transfers the ammonia molecule to FGAR to form FGAM in an ATP-dependent manner. PurS interacts with PurQ and PurL and is thought to assist in the transfer of the ammonia molecule from PurQ to PurL.</text>
</comment>
<dbReference type="Pfam" id="PF02700">
    <property type="entry name" value="PurS"/>
    <property type="match status" value="1"/>
</dbReference>
<evidence type="ECO:0000256" key="2">
    <source>
        <dbReference type="ARBA" id="ARBA00022598"/>
    </source>
</evidence>
<dbReference type="Proteomes" id="UP000663929">
    <property type="component" value="Chromosome"/>
</dbReference>
<dbReference type="EC" id="6.3.5.3" evidence="6"/>
<dbReference type="PANTHER" id="PTHR34696">
    <property type="entry name" value="PHOSPHORIBOSYLFORMYLGLYCINAMIDINE SYNTHASE SUBUNIT PURS"/>
    <property type="match status" value="1"/>
</dbReference>
<dbReference type="NCBIfam" id="NF004630">
    <property type="entry name" value="PRK05974.1"/>
    <property type="match status" value="1"/>
</dbReference>
<dbReference type="RefSeq" id="WP_237383208.1">
    <property type="nucleotide sequence ID" value="NZ_CP071793.1"/>
</dbReference>
<protein>
    <recommendedName>
        <fullName evidence="6">Phosphoribosylformylglycinamidine synthase subunit PurS</fullName>
        <shortName evidence="6">FGAM synthase</shortName>
        <ecNumber evidence="6">6.3.5.3</ecNumber>
    </recommendedName>
    <alternativeName>
        <fullName evidence="6">Formylglycinamide ribonucleotide amidotransferase subunit III</fullName>
        <shortName evidence="6">FGAR amidotransferase III</shortName>
        <shortName evidence="6">FGAR-AT III</shortName>
    </alternativeName>
    <alternativeName>
        <fullName evidence="6">Phosphoribosylformylglycinamidine synthase subunit III</fullName>
    </alternativeName>
</protein>
<evidence type="ECO:0000256" key="5">
    <source>
        <dbReference type="ARBA" id="ARBA00022840"/>
    </source>
</evidence>
<dbReference type="HAMAP" id="MF_01926">
    <property type="entry name" value="PurS"/>
    <property type="match status" value="1"/>
</dbReference>
<comment type="subunit">
    <text evidence="6">Part of the FGAM synthase complex composed of 1 PurL, 1 PurQ and 2 PurS subunits.</text>
</comment>
<dbReference type="InterPro" id="IPR036604">
    <property type="entry name" value="PurS-like_sf"/>
</dbReference>
<dbReference type="GO" id="GO:0006189">
    <property type="term" value="P:'de novo' IMP biosynthetic process"/>
    <property type="evidence" value="ECO:0007669"/>
    <property type="project" value="UniProtKB-UniRule"/>
</dbReference>
<keyword evidence="4 6" id="KW-0658">Purine biosynthesis</keyword>
<proteinExistence type="inferred from homology"/>
<evidence type="ECO:0000256" key="1">
    <source>
        <dbReference type="ARBA" id="ARBA00022490"/>
    </source>
</evidence>
<dbReference type="GO" id="GO:0004642">
    <property type="term" value="F:phosphoribosylformylglycinamidine synthase activity"/>
    <property type="evidence" value="ECO:0007669"/>
    <property type="project" value="UniProtKB-UniRule"/>
</dbReference>
<gene>
    <name evidence="6 7" type="primary">purS</name>
    <name evidence="7" type="ORF">J3U87_11670</name>
</gene>
<comment type="subcellular location">
    <subcellularLocation>
        <location evidence="6">Cytoplasm</location>
    </subcellularLocation>
</comment>
<dbReference type="GO" id="GO:0005737">
    <property type="term" value="C:cytoplasm"/>
    <property type="evidence" value="ECO:0007669"/>
    <property type="project" value="UniProtKB-SubCell"/>
</dbReference>
<keyword evidence="3 6" id="KW-0547">Nucleotide-binding</keyword>
<accession>A0A8A4TUB5</accession>
<dbReference type="AlphaFoldDB" id="A0A8A4TUB5"/>
<dbReference type="SUPFAM" id="SSF82697">
    <property type="entry name" value="PurS-like"/>
    <property type="match status" value="1"/>
</dbReference>
<name>A0A8A4TUB5_SULCO</name>
<evidence type="ECO:0000313" key="7">
    <source>
        <dbReference type="EMBL" id="QTD53110.1"/>
    </source>
</evidence>
<organism evidence="7 8">
    <name type="scientific">Sulfidibacter corallicola</name>
    <dbReference type="NCBI Taxonomy" id="2818388"/>
    <lineage>
        <taxon>Bacteria</taxon>
        <taxon>Pseudomonadati</taxon>
        <taxon>Acidobacteriota</taxon>
        <taxon>Holophagae</taxon>
        <taxon>Acanthopleuribacterales</taxon>
        <taxon>Acanthopleuribacteraceae</taxon>
        <taxon>Sulfidibacter</taxon>
    </lineage>
</organism>